<dbReference type="EMBL" id="CP019236">
    <property type="protein sequence ID" value="APW37415.1"/>
    <property type="molecule type" value="Genomic_DNA"/>
</dbReference>
<accession>A0A1P8JUK2</accession>
<reference evidence="1 2" key="1">
    <citation type="submission" date="2017-01" db="EMBL/GenBank/DDBJ databases">
        <authorList>
            <person name="Mah S.A."/>
            <person name="Swanson W.J."/>
            <person name="Moy G.W."/>
            <person name="Vacquier V.D."/>
        </authorList>
    </citation>
    <scope>NUCLEOTIDE SEQUENCE [LARGE SCALE GENOMIC DNA]</scope>
    <source>
        <strain evidence="1 2">DCY110</strain>
    </source>
</reference>
<dbReference type="AlphaFoldDB" id="A0A1P8JUK2"/>
<sequence>MQRRFIRFLCRPQRIQRLWRARNASERTSPYVHDFEAETWRLGLRLGADPFQHHLAMMRLLKDDIESTQH</sequence>
<organism evidence="1 2">
    <name type="scientific">Rhodoferax koreensis</name>
    <dbReference type="NCBI Taxonomy" id="1842727"/>
    <lineage>
        <taxon>Bacteria</taxon>
        <taxon>Pseudomonadati</taxon>
        <taxon>Pseudomonadota</taxon>
        <taxon>Betaproteobacteria</taxon>
        <taxon>Burkholderiales</taxon>
        <taxon>Comamonadaceae</taxon>
        <taxon>Rhodoferax</taxon>
    </lineage>
</organism>
<name>A0A1P8JUK2_9BURK</name>
<protein>
    <submittedName>
        <fullName evidence="1">Uncharacterized protein</fullName>
    </submittedName>
</protein>
<dbReference type="KEGG" id="rhy:RD110_09625"/>
<evidence type="ECO:0000313" key="2">
    <source>
        <dbReference type="Proteomes" id="UP000186609"/>
    </source>
</evidence>
<evidence type="ECO:0000313" key="1">
    <source>
        <dbReference type="EMBL" id="APW37415.1"/>
    </source>
</evidence>
<gene>
    <name evidence="1" type="ORF">RD110_09625</name>
</gene>
<proteinExistence type="predicted"/>
<dbReference type="Proteomes" id="UP000186609">
    <property type="component" value="Chromosome"/>
</dbReference>
<dbReference type="STRING" id="1842727.RD110_09625"/>
<keyword evidence="2" id="KW-1185">Reference proteome</keyword>